<evidence type="ECO:0000313" key="1">
    <source>
        <dbReference type="EMBL" id="KAI3685486.1"/>
    </source>
</evidence>
<dbReference type="EMBL" id="CM042058">
    <property type="protein sequence ID" value="KAI3685486.1"/>
    <property type="molecule type" value="Genomic_DNA"/>
</dbReference>
<organism evidence="1 2">
    <name type="scientific">Arctium lappa</name>
    <name type="common">Greater burdock</name>
    <name type="synonym">Lappa major</name>
    <dbReference type="NCBI Taxonomy" id="4217"/>
    <lineage>
        <taxon>Eukaryota</taxon>
        <taxon>Viridiplantae</taxon>
        <taxon>Streptophyta</taxon>
        <taxon>Embryophyta</taxon>
        <taxon>Tracheophyta</taxon>
        <taxon>Spermatophyta</taxon>
        <taxon>Magnoliopsida</taxon>
        <taxon>eudicotyledons</taxon>
        <taxon>Gunneridae</taxon>
        <taxon>Pentapetalae</taxon>
        <taxon>asterids</taxon>
        <taxon>campanulids</taxon>
        <taxon>Asterales</taxon>
        <taxon>Asteraceae</taxon>
        <taxon>Carduoideae</taxon>
        <taxon>Cardueae</taxon>
        <taxon>Arctiinae</taxon>
        <taxon>Arctium</taxon>
    </lineage>
</organism>
<reference evidence="1 2" key="2">
    <citation type="journal article" date="2022" name="Mol. Ecol. Resour.">
        <title>The genomes of chicory, endive, great burdock and yacon provide insights into Asteraceae paleo-polyploidization history and plant inulin production.</title>
        <authorList>
            <person name="Fan W."/>
            <person name="Wang S."/>
            <person name="Wang H."/>
            <person name="Wang A."/>
            <person name="Jiang F."/>
            <person name="Liu H."/>
            <person name="Zhao H."/>
            <person name="Xu D."/>
            <person name="Zhang Y."/>
        </authorList>
    </citation>
    <scope>NUCLEOTIDE SEQUENCE [LARGE SCALE GENOMIC DNA]</scope>
    <source>
        <strain evidence="2">cv. Niubang</strain>
    </source>
</reference>
<accession>A0ACB8YJR8</accession>
<name>A0ACB8YJR8_ARCLA</name>
<reference evidence="2" key="1">
    <citation type="journal article" date="2022" name="Mol. Ecol. Resour.">
        <title>The genomes of chicory, endive, great burdock and yacon provide insights into Asteraceae palaeo-polyploidization history and plant inulin production.</title>
        <authorList>
            <person name="Fan W."/>
            <person name="Wang S."/>
            <person name="Wang H."/>
            <person name="Wang A."/>
            <person name="Jiang F."/>
            <person name="Liu H."/>
            <person name="Zhao H."/>
            <person name="Xu D."/>
            <person name="Zhang Y."/>
        </authorList>
    </citation>
    <scope>NUCLEOTIDE SEQUENCE [LARGE SCALE GENOMIC DNA]</scope>
    <source>
        <strain evidence="2">cv. Niubang</strain>
    </source>
</reference>
<sequence length="297" mass="33652">MEREIVRFLLKCKSINQLKQTHLLILINGLKDNNFLLQNLITVSSDLISLDYAFNVLQSSNSPDVVVYNTMIKCFVGRKRNFSAHNAMSAYKEMRRREFLVLPNSFTFTFLLRCFDVLDVGRMIHGEILKMGFDVSSVFVRNTLLNFYGKHGPHGVDLACKVFDDMPERDAVSWNTMIGMYMDCGQVESAIRLFESMPEKTVVTWNSVITGLAKNGKMESARLVFDRMPEKNEVSWNCVISGYVKVGDLAKAETIFQEMPVKSVVTCTAIISGYASIGDIESARKLFDQMGSKRNLT</sequence>
<comment type="caution">
    <text evidence="1">The sequence shown here is derived from an EMBL/GenBank/DDBJ whole genome shotgun (WGS) entry which is preliminary data.</text>
</comment>
<keyword evidence="2" id="KW-1185">Reference proteome</keyword>
<protein>
    <submittedName>
        <fullName evidence="1">Uncharacterized protein</fullName>
    </submittedName>
</protein>
<dbReference type="Proteomes" id="UP001055879">
    <property type="component" value="Linkage Group LG12"/>
</dbReference>
<gene>
    <name evidence="1" type="ORF">L6452_34733</name>
</gene>
<proteinExistence type="predicted"/>
<evidence type="ECO:0000313" key="2">
    <source>
        <dbReference type="Proteomes" id="UP001055879"/>
    </source>
</evidence>